<sequence>MALVSGSKELRVKGIADALFDLAALNQTVGSIWLNRELSAGSQHKIMHTHD</sequence>
<dbReference type="Proteomes" id="UP000654345">
    <property type="component" value="Unassembled WGS sequence"/>
</dbReference>
<comment type="caution">
    <text evidence="1">The sequence shown here is derived from an EMBL/GenBank/DDBJ whole genome shotgun (WGS) entry which is preliminary data.</text>
</comment>
<protein>
    <submittedName>
        <fullName evidence="1">Uncharacterized protein</fullName>
    </submittedName>
</protein>
<proteinExistence type="predicted"/>
<dbReference type="EMBL" id="BNJG01000005">
    <property type="protein sequence ID" value="GHO60396.1"/>
    <property type="molecule type" value="Genomic_DNA"/>
</dbReference>
<accession>A0ABQ3V5C9</accession>
<keyword evidence="2" id="KW-1185">Reference proteome</keyword>
<evidence type="ECO:0000313" key="2">
    <source>
        <dbReference type="Proteomes" id="UP000654345"/>
    </source>
</evidence>
<reference evidence="1 2" key="1">
    <citation type="journal article" date="2021" name="Int. J. Syst. Evol. Microbiol.">
        <title>Reticulibacter mediterranei gen. nov., sp. nov., within the new family Reticulibacteraceae fam. nov., and Ktedonospora formicarum gen. nov., sp. nov., Ktedonobacter robiniae sp. nov., Dictyobacter formicarum sp. nov. and Dictyobacter arantiisoli sp. nov., belonging to the class Ktedonobacteria.</title>
        <authorList>
            <person name="Yabe S."/>
            <person name="Zheng Y."/>
            <person name="Wang C.M."/>
            <person name="Sakai Y."/>
            <person name="Abe K."/>
            <person name="Yokota A."/>
            <person name="Donadio S."/>
            <person name="Cavaletti L."/>
            <person name="Monciardini P."/>
        </authorList>
    </citation>
    <scope>NUCLEOTIDE SEQUENCE [LARGE SCALE GENOMIC DNA]</scope>
    <source>
        <strain evidence="1 2">SOSP1-30</strain>
    </source>
</reference>
<name>A0ABQ3V5C9_9CHLR</name>
<organism evidence="1 2">
    <name type="scientific">Ktedonobacter robiniae</name>
    <dbReference type="NCBI Taxonomy" id="2778365"/>
    <lineage>
        <taxon>Bacteria</taxon>
        <taxon>Bacillati</taxon>
        <taxon>Chloroflexota</taxon>
        <taxon>Ktedonobacteria</taxon>
        <taxon>Ktedonobacterales</taxon>
        <taxon>Ktedonobacteraceae</taxon>
        <taxon>Ktedonobacter</taxon>
    </lineage>
</organism>
<evidence type="ECO:0000313" key="1">
    <source>
        <dbReference type="EMBL" id="GHO60396.1"/>
    </source>
</evidence>
<gene>
    <name evidence="1" type="ORF">KSB_88710</name>
</gene>